<comment type="caution">
    <text evidence="7">The sequence shown here is derived from an EMBL/GenBank/DDBJ whole genome shotgun (WGS) entry which is preliminary data.</text>
</comment>
<feature type="domain" description="Plastocyanin-like" evidence="4">
    <location>
        <begin position="227"/>
        <end position="331"/>
    </location>
</feature>
<dbReference type="InterPro" id="IPR006376">
    <property type="entry name" value="Cu-R_CopA"/>
</dbReference>
<sequence length="605" mass="68283">MNRRTFVKGVLATSIIASIPINLSANSKISTRKKTIELSGNTFNLSIEKIAVNVTGNPSIAKTVNGMLSGPTLRWKEGDTVTINVTNNLNEDTSIHWHGIILPASMDGVPGFSNFNGIKPGETFTYKFPILQSGTYWYHSHSGFQEQEGVFGAIIIEPKIKDPYEYDREYVISLSDWSDEKPSSVYRKIKLSSSYYNFKQRTVGDFIDEVKEKGFFEAFSERKMWNEMKMTDRDISDVSGYTYTYLMNGENPATGFKALFKNGEKIRLRFINSAAMTFFDVRIPGLKMTVVAADGNNIQPVTVDEFRIGVAETYDVIVEPEVNKAYSIFAQSIDRSGYALGALTFDEKVIAQTPQMDAFPILTHADMGMGGTSDNNSEHDMSTMETQKPAKQESAMKYGAGMDMSSVEKPKTTMNHSMMGHDMSAMNSNQKKEIPITKLEESTGVQVDAVAMNPQYRLDDPGVGLRDNGRRVLTYADLKSLTPTTNDKYPDREIILRLTGNMERYMWSINGITYKNAKPLEFKYGERLRITYINDTMMNHPMHLHGMWSDLETGDDNYLPRKHTIVVQPGSKISFRVNVDAKGSWAYHCHLLYHMTDMFRKVIVS</sequence>
<name>A0AAP4Q0N4_9BACT</name>
<protein>
    <submittedName>
        <fullName evidence="7">Copper resistance system multicopper oxidase</fullName>
    </submittedName>
</protein>
<evidence type="ECO:0000259" key="4">
    <source>
        <dbReference type="Pfam" id="PF00394"/>
    </source>
</evidence>
<dbReference type="SUPFAM" id="SSF49503">
    <property type="entry name" value="Cupredoxins"/>
    <property type="match status" value="3"/>
</dbReference>
<dbReference type="PANTHER" id="PTHR11709">
    <property type="entry name" value="MULTI-COPPER OXIDASE"/>
    <property type="match status" value="1"/>
</dbReference>
<gene>
    <name evidence="7" type="ORF">PJV92_11680</name>
</gene>
<evidence type="ECO:0000256" key="3">
    <source>
        <dbReference type="ARBA" id="ARBA00023008"/>
    </source>
</evidence>
<dbReference type="GO" id="GO:0005507">
    <property type="term" value="F:copper ion binding"/>
    <property type="evidence" value="ECO:0007669"/>
    <property type="project" value="InterPro"/>
</dbReference>
<dbReference type="InterPro" id="IPR034282">
    <property type="entry name" value="CuRO_2_CopA"/>
</dbReference>
<feature type="domain" description="Plastocyanin-like" evidence="6">
    <location>
        <begin position="48"/>
        <end position="159"/>
    </location>
</feature>
<dbReference type="Pfam" id="PF00394">
    <property type="entry name" value="Cu-oxidase"/>
    <property type="match status" value="1"/>
</dbReference>
<evidence type="ECO:0000256" key="2">
    <source>
        <dbReference type="ARBA" id="ARBA00023002"/>
    </source>
</evidence>
<dbReference type="GO" id="GO:0016491">
    <property type="term" value="F:oxidoreductase activity"/>
    <property type="evidence" value="ECO:0007669"/>
    <property type="project" value="UniProtKB-KW"/>
</dbReference>
<keyword evidence="1" id="KW-0479">Metal-binding</keyword>
<dbReference type="EMBL" id="JAQJJM010000044">
    <property type="protein sequence ID" value="MDN5133380.1"/>
    <property type="molecule type" value="Genomic_DNA"/>
</dbReference>
<feature type="domain" description="Plastocyanin-like" evidence="5">
    <location>
        <begin position="490"/>
        <end position="601"/>
    </location>
</feature>
<dbReference type="GO" id="GO:0042597">
    <property type="term" value="C:periplasmic space"/>
    <property type="evidence" value="ECO:0007669"/>
    <property type="project" value="InterPro"/>
</dbReference>
<dbReference type="CDD" id="cd13896">
    <property type="entry name" value="CuRO_3_CopA"/>
    <property type="match status" value="1"/>
</dbReference>
<dbReference type="Gene3D" id="2.60.40.420">
    <property type="entry name" value="Cupredoxins - blue copper proteins"/>
    <property type="match status" value="3"/>
</dbReference>
<accession>A0AAP4Q0N4</accession>
<dbReference type="InterPro" id="IPR034279">
    <property type="entry name" value="CuRO_3_CopA"/>
</dbReference>
<dbReference type="PANTHER" id="PTHR11709:SF394">
    <property type="entry name" value="FI03373P-RELATED"/>
    <property type="match status" value="1"/>
</dbReference>
<dbReference type="CDD" id="cd13874">
    <property type="entry name" value="CuRO_2_CopA"/>
    <property type="match status" value="1"/>
</dbReference>
<reference evidence="7" key="1">
    <citation type="journal article" date="2023" name="Microorganisms">
        <title>Genomic Characterization of Arcobacter butzleri Strains Isolated from Various Sources in Lithuania.</title>
        <authorList>
            <person name="Uljanovas D."/>
            <person name="Golz G."/>
            <person name="Fleischmann S."/>
            <person name="Kudirkiene E."/>
            <person name="Kasetiene N."/>
            <person name="Grineviciene A."/>
            <person name="Tamuleviciene E."/>
            <person name="Aksomaitiene J."/>
            <person name="Alter T."/>
            <person name="Malakauskas M."/>
        </authorList>
    </citation>
    <scope>NUCLEOTIDE SEQUENCE</scope>
    <source>
        <strain evidence="7">H19</strain>
    </source>
</reference>
<dbReference type="Pfam" id="PF07732">
    <property type="entry name" value="Cu-oxidase_3"/>
    <property type="match status" value="1"/>
</dbReference>
<evidence type="ECO:0000256" key="1">
    <source>
        <dbReference type="ARBA" id="ARBA00022723"/>
    </source>
</evidence>
<dbReference type="InterPro" id="IPR011707">
    <property type="entry name" value="Cu-oxidase-like_N"/>
</dbReference>
<keyword evidence="2" id="KW-0560">Oxidoreductase</keyword>
<dbReference type="Proteomes" id="UP001171508">
    <property type="component" value="Unassembled WGS sequence"/>
</dbReference>
<dbReference type="InterPro" id="IPR008972">
    <property type="entry name" value="Cupredoxin"/>
</dbReference>
<dbReference type="InterPro" id="IPR011706">
    <property type="entry name" value="Cu-oxidase_C"/>
</dbReference>
<evidence type="ECO:0000313" key="7">
    <source>
        <dbReference type="EMBL" id="MDN5133380.1"/>
    </source>
</evidence>
<evidence type="ECO:0000259" key="5">
    <source>
        <dbReference type="Pfam" id="PF07731"/>
    </source>
</evidence>
<dbReference type="AlphaFoldDB" id="A0AAP4Q0N4"/>
<keyword evidence="3" id="KW-0186">Copper</keyword>
<dbReference type="Pfam" id="PF07731">
    <property type="entry name" value="Cu-oxidase_2"/>
    <property type="match status" value="1"/>
</dbReference>
<dbReference type="InterPro" id="IPR001117">
    <property type="entry name" value="Cu-oxidase_2nd"/>
</dbReference>
<dbReference type="InterPro" id="IPR045087">
    <property type="entry name" value="Cu-oxidase_fam"/>
</dbReference>
<organism evidence="7 8">
    <name type="scientific">Aliarcobacter butzleri</name>
    <dbReference type="NCBI Taxonomy" id="28197"/>
    <lineage>
        <taxon>Bacteria</taxon>
        <taxon>Pseudomonadati</taxon>
        <taxon>Campylobacterota</taxon>
        <taxon>Epsilonproteobacteria</taxon>
        <taxon>Campylobacterales</taxon>
        <taxon>Arcobacteraceae</taxon>
        <taxon>Aliarcobacter</taxon>
    </lineage>
</organism>
<evidence type="ECO:0000259" key="6">
    <source>
        <dbReference type="Pfam" id="PF07732"/>
    </source>
</evidence>
<dbReference type="NCBIfam" id="TIGR01480">
    <property type="entry name" value="copper_res_A"/>
    <property type="match status" value="1"/>
</dbReference>
<reference evidence="7" key="2">
    <citation type="submission" date="2023-01" db="EMBL/GenBank/DDBJ databases">
        <authorList>
            <person name="Uljanovas D."/>
        </authorList>
    </citation>
    <scope>NUCLEOTIDE SEQUENCE</scope>
    <source>
        <strain evidence="7">H19</strain>
    </source>
</reference>
<evidence type="ECO:0000313" key="8">
    <source>
        <dbReference type="Proteomes" id="UP001171508"/>
    </source>
</evidence>
<proteinExistence type="predicted"/>